<protein>
    <submittedName>
        <fullName evidence="2">Uncharacterized protein</fullName>
    </submittedName>
</protein>
<evidence type="ECO:0000313" key="3">
    <source>
        <dbReference type="Proteomes" id="UP000284706"/>
    </source>
</evidence>
<evidence type="ECO:0000256" key="1">
    <source>
        <dbReference type="SAM" id="MobiDB-lite"/>
    </source>
</evidence>
<name>A0A409YVI4_9AGAR</name>
<reference evidence="2 3" key="1">
    <citation type="journal article" date="2018" name="Evol. Lett.">
        <title>Horizontal gene cluster transfer increased hallucinogenic mushroom diversity.</title>
        <authorList>
            <person name="Reynolds H.T."/>
            <person name="Vijayakumar V."/>
            <person name="Gluck-Thaler E."/>
            <person name="Korotkin H.B."/>
            <person name="Matheny P.B."/>
            <person name="Slot J.C."/>
        </authorList>
    </citation>
    <scope>NUCLEOTIDE SEQUENCE [LARGE SCALE GENOMIC DNA]</scope>
    <source>
        <strain evidence="2 3">SRW20</strain>
    </source>
</reference>
<dbReference type="InParanoid" id="A0A409YVI4"/>
<organism evidence="2 3">
    <name type="scientific">Gymnopilus dilepis</name>
    <dbReference type="NCBI Taxonomy" id="231916"/>
    <lineage>
        <taxon>Eukaryota</taxon>
        <taxon>Fungi</taxon>
        <taxon>Dikarya</taxon>
        <taxon>Basidiomycota</taxon>
        <taxon>Agaricomycotina</taxon>
        <taxon>Agaricomycetes</taxon>
        <taxon>Agaricomycetidae</taxon>
        <taxon>Agaricales</taxon>
        <taxon>Agaricineae</taxon>
        <taxon>Hymenogastraceae</taxon>
        <taxon>Gymnopilus</taxon>
    </lineage>
</organism>
<feature type="region of interest" description="Disordered" evidence="1">
    <location>
        <begin position="124"/>
        <end position="144"/>
    </location>
</feature>
<evidence type="ECO:0000313" key="2">
    <source>
        <dbReference type="EMBL" id="PPR06978.1"/>
    </source>
</evidence>
<dbReference type="AlphaFoldDB" id="A0A409YVI4"/>
<comment type="caution">
    <text evidence="2">The sequence shown here is derived from an EMBL/GenBank/DDBJ whole genome shotgun (WGS) entry which is preliminary data.</text>
</comment>
<keyword evidence="3" id="KW-1185">Reference proteome</keyword>
<sequence>MAYFPTFPRPRHLTTPAQNTCIYGIAPAPSCPSSPLSGVPAVSTTVSSGPPSVRRAAVPAAPGTETCLPHLFLHLGAASLSVLELKARRVSLVRLLQLRDVVLPARVISAPQVHSTVRQPLPVRSPKASIADSSPMASSDRGATVPRDDTAMYLCTPRICSGLSCRPCHPAGAWASVLTVSWAFSSSSARCPPDWR</sequence>
<accession>A0A409YVI4</accession>
<dbReference type="EMBL" id="NHYE01000217">
    <property type="protein sequence ID" value="PPR06978.1"/>
    <property type="molecule type" value="Genomic_DNA"/>
</dbReference>
<dbReference type="Proteomes" id="UP000284706">
    <property type="component" value="Unassembled WGS sequence"/>
</dbReference>
<gene>
    <name evidence="2" type="ORF">CVT26_004298</name>
</gene>
<proteinExistence type="predicted"/>